<dbReference type="EMBL" id="JAAVUP010000002">
    <property type="protein sequence ID" value="NKE16654.1"/>
    <property type="molecule type" value="Genomic_DNA"/>
</dbReference>
<dbReference type="RefSeq" id="WP_168040477.1">
    <property type="nucleotide sequence ID" value="NZ_JAAEDK010000008.1"/>
</dbReference>
<dbReference type="AlphaFoldDB" id="A0A9X9WE63"/>
<dbReference type="Proteomes" id="UP000746741">
    <property type="component" value="Unassembled WGS sequence"/>
</dbReference>
<protein>
    <submittedName>
        <fullName evidence="2">Uncharacterized protein</fullName>
    </submittedName>
</protein>
<proteinExistence type="predicted"/>
<comment type="caution">
    <text evidence="2">The sequence shown here is derived from an EMBL/GenBank/DDBJ whole genome shotgun (WGS) entry which is preliminary data.</text>
</comment>
<sequence length="58" mass="6409">MASIEPPRPAFEAARIAPPEKGPVQEPPTGRALWPTFMRRTLEDEQVRAAAQQARRAG</sequence>
<keyword evidence="4" id="KW-1185">Reference proteome</keyword>
<evidence type="ECO:0000313" key="5">
    <source>
        <dbReference type="Proteomes" id="UP001138708"/>
    </source>
</evidence>
<evidence type="ECO:0000313" key="3">
    <source>
        <dbReference type="EMBL" id="NKE16654.1"/>
    </source>
</evidence>
<reference evidence="2" key="1">
    <citation type="submission" date="2020-01" db="EMBL/GenBank/DDBJ databases">
        <authorList>
            <person name="Rat A."/>
        </authorList>
    </citation>
    <scope>NUCLEOTIDE SEQUENCE</scope>
    <source>
        <strain evidence="2">LMG 31161</strain>
    </source>
</reference>
<evidence type="ECO:0000256" key="1">
    <source>
        <dbReference type="SAM" id="MobiDB-lite"/>
    </source>
</evidence>
<organism evidence="2 5">
    <name type="scientific">Neoroseomonas oryzicola</name>
    <dbReference type="NCBI Taxonomy" id="535904"/>
    <lineage>
        <taxon>Bacteria</taxon>
        <taxon>Pseudomonadati</taxon>
        <taxon>Pseudomonadota</taxon>
        <taxon>Alphaproteobacteria</taxon>
        <taxon>Acetobacterales</taxon>
        <taxon>Acetobacteraceae</taxon>
        <taxon>Neoroseomonas</taxon>
    </lineage>
</organism>
<reference evidence="3 4" key="2">
    <citation type="submission" date="2020-02" db="EMBL/GenBank/DDBJ databases">
        <authorList>
            <person name="Sun Q."/>
            <person name="Inoue M."/>
        </authorList>
    </citation>
    <scope>NUCLEOTIDE SEQUENCE [LARGE SCALE GENOMIC DNA]</scope>
    <source>
        <strain evidence="3 4">KCTC 22478</strain>
    </source>
</reference>
<evidence type="ECO:0000313" key="4">
    <source>
        <dbReference type="Proteomes" id="UP000746741"/>
    </source>
</evidence>
<evidence type="ECO:0000313" key="2">
    <source>
        <dbReference type="EMBL" id="MBR0658623.1"/>
    </source>
</evidence>
<name>A0A9X9WE63_9PROT</name>
<accession>A0A9X9WE63</accession>
<gene>
    <name evidence="3" type="ORF">GWK15_06845</name>
    <name evidence="2" type="ORF">GXW75_05135</name>
</gene>
<dbReference type="EMBL" id="JAAEDK010000008">
    <property type="protein sequence ID" value="MBR0658623.1"/>
    <property type="molecule type" value="Genomic_DNA"/>
</dbReference>
<dbReference type="Proteomes" id="UP001138708">
    <property type="component" value="Unassembled WGS sequence"/>
</dbReference>
<reference evidence="2" key="3">
    <citation type="journal article" date="2021" name="Syst. Appl. Microbiol.">
        <title>Roseomonas hellenica sp. nov., isolated from roots of wild-growing Alkanna tinctoria.</title>
        <authorList>
            <person name="Rat A."/>
            <person name="Naranjo H.D."/>
            <person name="Lebbe L."/>
            <person name="Cnockaert M."/>
            <person name="Krigas N."/>
            <person name="Grigoriadou K."/>
            <person name="Maloupa E."/>
            <person name="Willems A."/>
        </authorList>
    </citation>
    <scope>NUCLEOTIDE SEQUENCE</scope>
    <source>
        <strain evidence="2">LMG 31161</strain>
    </source>
</reference>
<feature type="region of interest" description="Disordered" evidence="1">
    <location>
        <begin position="1"/>
        <end position="32"/>
    </location>
</feature>